<evidence type="ECO:0000256" key="4">
    <source>
        <dbReference type="ARBA" id="ARBA00023136"/>
    </source>
</evidence>
<evidence type="ECO:0000259" key="5">
    <source>
        <dbReference type="Pfam" id="PF03168"/>
    </source>
</evidence>
<dbReference type="EMBL" id="NKXS01005640">
    <property type="protein sequence ID" value="PIN03120.1"/>
    <property type="molecule type" value="Genomic_DNA"/>
</dbReference>
<accession>A0A2G9GDP1</accession>
<comment type="caution">
    <text evidence="6">The sequence shown here is derived from an EMBL/GenBank/DDBJ whole genome shotgun (WGS) entry which is preliminary data.</text>
</comment>
<dbReference type="Pfam" id="PF03168">
    <property type="entry name" value="LEA_2"/>
    <property type="match status" value="1"/>
</dbReference>
<dbReference type="InterPro" id="IPR044839">
    <property type="entry name" value="NDR1-like"/>
</dbReference>
<feature type="domain" description="Late embryogenesis abundant protein LEA-2 subgroup" evidence="5">
    <location>
        <begin position="59"/>
        <end position="138"/>
    </location>
</feature>
<dbReference type="PANTHER" id="PTHR31415:SF125">
    <property type="entry name" value="HARPIN INDUCING PROTEIN 1-LIKE 9"/>
    <property type="match status" value="1"/>
</dbReference>
<keyword evidence="2" id="KW-0812">Transmembrane</keyword>
<gene>
    <name evidence="6" type="ORF">CDL12_24362</name>
</gene>
<keyword evidence="4" id="KW-0472">Membrane</keyword>
<dbReference type="GO" id="GO:0009506">
    <property type="term" value="C:plasmodesma"/>
    <property type="evidence" value="ECO:0007669"/>
    <property type="project" value="TreeGrafter"/>
</dbReference>
<name>A0A2G9GDP1_9LAMI</name>
<comment type="subcellular location">
    <subcellularLocation>
        <location evidence="1">Membrane</location>
        <topology evidence="1">Single-pass membrane protein</topology>
    </subcellularLocation>
</comment>
<reference evidence="7" key="1">
    <citation type="journal article" date="2018" name="Gigascience">
        <title>Genome assembly of the Pink Ipe (Handroanthus impetiginosus, Bignoniaceae), a highly valued, ecologically keystone Neotropical timber forest tree.</title>
        <authorList>
            <person name="Silva-Junior O.B."/>
            <person name="Grattapaglia D."/>
            <person name="Novaes E."/>
            <person name="Collevatti R.G."/>
        </authorList>
    </citation>
    <scope>NUCLEOTIDE SEQUENCE [LARGE SCALE GENOMIC DNA]</scope>
    <source>
        <strain evidence="7">cv. UFG-1</strain>
    </source>
</reference>
<dbReference type="Proteomes" id="UP000231279">
    <property type="component" value="Unassembled WGS sequence"/>
</dbReference>
<dbReference type="PANTHER" id="PTHR31415">
    <property type="entry name" value="OS05G0367900 PROTEIN"/>
    <property type="match status" value="1"/>
</dbReference>
<keyword evidence="7" id="KW-1185">Reference proteome</keyword>
<protein>
    <recommendedName>
        <fullName evidence="5">Late embryogenesis abundant protein LEA-2 subgroup domain-containing protein</fullName>
    </recommendedName>
</protein>
<evidence type="ECO:0000256" key="3">
    <source>
        <dbReference type="ARBA" id="ARBA00022989"/>
    </source>
</evidence>
<dbReference type="OrthoDB" id="1934762at2759"/>
<dbReference type="GO" id="GO:0005886">
    <property type="term" value="C:plasma membrane"/>
    <property type="evidence" value="ECO:0007669"/>
    <property type="project" value="TreeGrafter"/>
</dbReference>
<sequence>MVDKSQKVLSLSAVVVWLSLTPKNPSFRVLGSHIPSLDSRNHSTHGNVSLPNDSLVFDLEIFNPNKRMGIYYSDIKFGVYRAGDGVVGTNSTPGFYQEHKSTTLLKIAIHGSREFLEAKKGGNTDFIIKVETSVMFRIIKWKTKEHHIAYEEQFNDVKMSLNGTVSAGNYAELQNTSKVEVRS</sequence>
<organism evidence="6 7">
    <name type="scientific">Handroanthus impetiginosus</name>
    <dbReference type="NCBI Taxonomy" id="429701"/>
    <lineage>
        <taxon>Eukaryota</taxon>
        <taxon>Viridiplantae</taxon>
        <taxon>Streptophyta</taxon>
        <taxon>Embryophyta</taxon>
        <taxon>Tracheophyta</taxon>
        <taxon>Spermatophyta</taxon>
        <taxon>Magnoliopsida</taxon>
        <taxon>eudicotyledons</taxon>
        <taxon>Gunneridae</taxon>
        <taxon>Pentapetalae</taxon>
        <taxon>asterids</taxon>
        <taxon>lamiids</taxon>
        <taxon>Lamiales</taxon>
        <taxon>Bignoniaceae</taxon>
        <taxon>Crescentiina</taxon>
        <taxon>Tabebuia alliance</taxon>
        <taxon>Handroanthus</taxon>
    </lineage>
</organism>
<proteinExistence type="predicted"/>
<dbReference type="GO" id="GO:0098542">
    <property type="term" value="P:defense response to other organism"/>
    <property type="evidence" value="ECO:0007669"/>
    <property type="project" value="InterPro"/>
</dbReference>
<dbReference type="STRING" id="429701.A0A2G9GDP1"/>
<dbReference type="AlphaFoldDB" id="A0A2G9GDP1"/>
<dbReference type="InterPro" id="IPR004864">
    <property type="entry name" value="LEA_2"/>
</dbReference>
<evidence type="ECO:0000313" key="7">
    <source>
        <dbReference type="Proteomes" id="UP000231279"/>
    </source>
</evidence>
<evidence type="ECO:0000313" key="6">
    <source>
        <dbReference type="EMBL" id="PIN03120.1"/>
    </source>
</evidence>
<keyword evidence="3" id="KW-1133">Transmembrane helix</keyword>
<evidence type="ECO:0000256" key="1">
    <source>
        <dbReference type="ARBA" id="ARBA00004167"/>
    </source>
</evidence>
<evidence type="ECO:0000256" key="2">
    <source>
        <dbReference type="ARBA" id="ARBA00022692"/>
    </source>
</evidence>